<evidence type="ECO:0000256" key="1">
    <source>
        <dbReference type="SAM" id="MobiDB-lite"/>
    </source>
</evidence>
<keyword evidence="4" id="KW-1185">Reference proteome</keyword>
<dbReference type="EMBL" id="JADFTT010001052">
    <property type="protein sequence ID" value="KAG5757655.1"/>
    <property type="molecule type" value="Genomic_DNA"/>
</dbReference>
<dbReference type="Proteomes" id="UP000750502">
    <property type="component" value="Unassembled WGS sequence"/>
</dbReference>
<dbReference type="Pfam" id="PF20516">
    <property type="entry name" value="PDDEXK_12"/>
    <property type="match status" value="1"/>
</dbReference>
<name>A0A9P7HE10_9HYPO</name>
<reference evidence="3" key="2">
    <citation type="submission" date="2020-10" db="EMBL/GenBank/DDBJ databases">
        <authorList>
            <person name="Peck L.D."/>
            <person name="Nowell R.W."/>
            <person name="Flood J."/>
            <person name="Ryan M.J."/>
            <person name="Barraclough T.G."/>
        </authorList>
    </citation>
    <scope>NUCLEOTIDE SEQUENCE</scope>
    <source>
        <strain evidence="3">IMI 127659i</strain>
    </source>
</reference>
<evidence type="ECO:0000313" key="3">
    <source>
        <dbReference type="EMBL" id="KAG5757655.1"/>
    </source>
</evidence>
<feature type="domain" description="PD-(D/E)XK nuclease-like" evidence="2">
    <location>
        <begin position="181"/>
        <end position="407"/>
    </location>
</feature>
<feature type="compositionally biased region" description="Polar residues" evidence="1">
    <location>
        <begin position="20"/>
        <end position="29"/>
    </location>
</feature>
<feature type="compositionally biased region" description="Basic and acidic residues" evidence="1">
    <location>
        <begin position="32"/>
        <end position="49"/>
    </location>
</feature>
<evidence type="ECO:0000259" key="2">
    <source>
        <dbReference type="Pfam" id="PF20516"/>
    </source>
</evidence>
<sequence>MPLPAKRRHRETDGSDEYEQSSSDGSIINSRPLEDDTTPKAPRQYDKQAPRQYGKLFQDSDQDGHSTSEASSSRSRRSSRSKASSPSKKQRNAALEEETGHDIYSFAQFREWQPEPLKNLKHDLHLIQRGNRIIPIDLKDKVKLIETLDQRILTRRKIATLDEYAYYDKNNASVLSAAVQYQYPDQGFVDDMVQRAALCLSENEAEASWNMDVHGPLLTWVFRKEKRVSRFTDYRYCPSTHIVTDFKPRASSNLVDFCIHIRPAEESPAQLSIKEICKSRPLGTINHVDGGNLNKDPIVISIETKKHGEEYGKAVTQMATWHSAQLRSLRYTPDDGRLPPRTLTQIQFLPGIIVQGHVWSFVATVERGGRAVLFHQAPIGNTNSQEGILKLLLSLQHLKYWAEEVYWPAFQADIIGSTEMPAVNLEDNGKSA</sequence>
<comment type="caution">
    <text evidence="3">The sequence shown here is derived from an EMBL/GenBank/DDBJ whole genome shotgun (WGS) entry which is preliminary data.</text>
</comment>
<feature type="region of interest" description="Disordered" evidence="1">
    <location>
        <begin position="1"/>
        <end position="96"/>
    </location>
</feature>
<accession>A0A9P7HE10</accession>
<organism evidence="3 4">
    <name type="scientific">Fusarium xylarioides</name>
    <dbReference type="NCBI Taxonomy" id="221167"/>
    <lineage>
        <taxon>Eukaryota</taxon>
        <taxon>Fungi</taxon>
        <taxon>Dikarya</taxon>
        <taxon>Ascomycota</taxon>
        <taxon>Pezizomycotina</taxon>
        <taxon>Sordariomycetes</taxon>
        <taxon>Hypocreomycetidae</taxon>
        <taxon>Hypocreales</taxon>
        <taxon>Nectriaceae</taxon>
        <taxon>Fusarium</taxon>
        <taxon>Fusarium fujikuroi species complex</taxon>
    </lineage>
</organism>
<gene>
    <name evidence="3" type="ORF">H9Q72_014202</name>
</gene>
<dbReference type="AlphaFoldDB" id="A0A9P7HE10"/>
<protein>
    <recommendedName>
        <fullName evidence="2">PD-(D/E)XK nuclease-like domain-containing protein</fullName>
    </recommendedName>
</protein>
<dbReference type="OrthoDB" id="4161186at2759"/>
<evidence type="ECO:0000313" key="4">
    <source>
        <dbReference type="Proteomes" id="UP000750502"/>
    </source>
</evidence>
<proteinExistence type="predicted"/>
<reference evidence="3" key="1">
    <citation type="journal article" date="2020" name="bioRxiv">
        <title>Historical genomics reveals the evolutionary mechanisms behind multiple outbreaks of the host-specific coffee wilt pathogen Fusarium xylarioides.</title>
        <authorList>
            <person name="Peck D."/>
            <person name="Nowell R.W."/>
            <person name="Flood J."/>
            <person name="Ryan M.J."/>
            <person name="Barraclough T.G."/>
        </authorList>
    </citation>
    <scope>NUCLEOTIDE SEQUENCE</scope>
    <source>
        <strain evidence="3">IMI 127659i</strain>
    </source>
</reference>
<dbReference type="InterPro" id="IPR046797">
    <property type="entry name" value="PDDEXK_12"/>
</dbReference>